<proteinExistence type="predicted"/>
<dbReference type="PANTHER" id="PTHR33240:SF8">
    <property type="entry name" value="OS03G0439900 PROTEIN"/>
    <property type="match status" value="1"/>
</dbReference>
<dbReference type="InterPro" id="IPR021109">
    <property type="entry name" value="Peptidase_aspartic_dom_sf"/>
</dbReference>
<evidence type="ECO:0000313" key="1">
    <source>
        <dbReference type="EMBL" id="CAL1353458.1"/>
    </source>
</evidence>
<protein>
    <submittedName>
        <fullName evidence="1">Uncharacterized protein</fullName>
    </submittedName>
</protein>
<dbReference type="Gene3D" id="2.40.70.10">
    <property type="entry name" value="Acid Proteases"/>
    <property type="match status" value="1"/>
</dbReference>
<dbReference type="AlphaFoldDB" id="A0AAV2CAC3"/>
<dbReference type="Proteomes" id="UP001497516">
    <property type="component" value="Chromosome 1"/>
</dbReference>
<reference evidence="1 2" key="1">
    <citation type="submission" date="2024-04" db="EMBL/GenBank/DDBJ databases">
        <authorList>
            <person name="Fracassetti M."/>
        </authorList>
    </citation>
    <scope>NUCLEOTIDE SEQUENCE [LARGE SCALE GENOMIC DNA]</scope>
</reference>
<sequence length="221" mass="24316">MSFSDSELSQGIPSEDPLTITALIVACKTHRLLIDGGSVVDVLFKCTLDQMDIDPRLIQQAQGNLVGFSGTRVAVIGEITLPVVIEDDELRVSKQIKFTIVDCDSPRNDILGLPFLAKFMSLPSTCHQKLKFPTKAGTGESCSLPWTKSNQEAPCPVAAPRQTNIIDTHADDPHLESMDSDFEVALDPTEPNKKVRISTHVPNDMVELLVKLLQEYKELFA</sequence>
<dbReference type="PANTHER" id="PTHR33240">
    <property type="entry name" value="OS08G0508500 PROTEIN"/>
    <property type="match status" value="1"/>
</dbReference>
<accession>A0AAV2CAC3</accession>
<keyword evidence="2" id="KW-1185">Reference proteome</keyword>
<organism evidence="1 2">
    <name type="scientific">Linum trigynum</name>
    <dbReference type="NCBI Taxonomy" id="586398"/>
    <lineage>
        <taxon>Eukaryota</taxon>
        <taxon>Viridiplantae</taxon>
        <taxon>Streptophyta</taxon>
        <taxon>Embryophyta</taxon>
        <taxon>Tracheophyta</taxon>
        <taxon>Spermatophyta</taxon>
        <taxon>Magnoliopsida</taxon>
        <taxon>eudicotyledons</taxon>
        <taxon>Gunneridae</taxon>
        <taxon>Pentapetalae</taxon>
        <taxon>rosids</taxon>
        <taxon>fabids</taxon>
        <taxon>Malpighiales</taxon>
        <taxon>Linaceae</taxon>
        <taxon>Linum</taxon>
    </lineage>
</organism>
<dbReference type="EMBL" id="OZ034813">
    <property type="protein sequence ID" value="CAL1353458.1"/>
    <property type="molecule type" value="Genomic_DNA"/>
</dbReference>
<gene>
    <name evidence="1" type="ORF">LTRI10_LOCUS1359</name>
</gene>
<name>A0AAV2CAC3_9ROSI</name>
<evidence type="ECO:0000313" key="2">
    <source>
        <dbReference type="Proteomes" id="UP001497516"/>
    </source>
</evidence>